<keyword evidence="5" id="KW-1185">Reference proteome</keyword>
<dbReference type="SUPFAM" id="SSF53850">
    <property type="entry name" value="Periplasmic binding protein-like II"/>
    <property type="match status" value="1"/>
</dbReference>
<dbReference type="Pfam" id="PF00497">
    <property type="entry name" value="SBP_bac_3"/>
    <property type="match status" value="1"/>
</dbReference>
<comment type="caution">
    <text evidence="4">The sequence shown here is derived from an EMBL/GenBank/DDBJ whole genome shotgun (WGS) entry which is preliminary data.</text>
</comment>
<dbReference type="AlphaFoldDB" id="A0A317MTW5"/>
<reference evidence="4 5" key="1">
    <citation type="submission" date="2018-05" db="EMBL/GenBank/DDBJ databases">
        <title>Genomic Encyclopedia of Type Strains, Phase IV (KMG-IV): sequencing the most valuable type-strain genomes for metagenomic binning, comparative biology and taxonomic classification.</title>
        <authorList>
            <person name="Goeker M."/>
        </authorList>
    </citation>
    <scope>NUCLEOTIDE SEQUENCE [LARGE SCALE GENOMIC DNA]</scope>
    <source>
        <strain evidence="4 5">DSM 23606</strain>
    </source>
</reference>
<dbReference type="SMART" id="SM00062">
    <property type="entry name" value="PBPb"/>
    <property type="match status" value="1"/>
</dbReference>
<comment type="similarity">
    <text evidence="1">Belongs to the bacterial solute-binding protein 3 family.</text>
</comment>
<protein>
    <submittedName>
        <fullName evidence="4">Polar amino acid transport system substrate-binding protein</fullName>
    </submittedName>
</protein>
<accession>A0A317MTW5</accession>
<evidence type="ECO:0000259" key="3">
    <source>
        <dbReference type="SMART" id="SM00062"/>
    </source>
</evidence>
<dbReference type="Proteomes" id="UP000246569">
    <property type="component" value="Unassembled WGS sequence"/>
</dbReference>
<evidence type="ECO:0000256" key="1">
    <source>
        <dbReference type="ARBA" id="ARBA00010333"/>
    </source>
</evidence>
<dbReference type="InterPro" id="IPR001638">
    <property type="entry name" value="Solute-binding_3/MltF_N"/>
</dbReference>
<keyword evidence="2" id="KW-0732">Signal</keyword>
<dbReference type="PANTHER" id="PTHR35936:SF17">
    <property type="entry name" value="ARGININE-BINDING EXTRACELLULAR PROTEIN ARTP"/>
    <property type="match status" value="1"/>
</dbReference>
<dbReference type="EMBL" id="QGTJ01000007">
    <property type="protein sequence ID" value="PWV60502.1"/>
    <property type="molecule type" value="Genomic_DNA"/>
</dbReference>
<dbReference type="PANTHER" id="PTHR35936">
    <property type="entry name" value="MEMBRANE-BOUND LYTIC MUREIN TRANSGLYCOSYLASE F"/>
    <property type="match status" value="1"/>
</dbReference>
<dbReference type="RefSeq" id="WP_110018991.1">
    <property type="nucleotide sequence ID" value="NZ_QGTJ01000007.1"/>
</dbReference>
<sequence>MSRALACCLALVLVSAGGIVWWGRMLAPVDAATRLTRESSLRVGYAIEAPYAFVGPQGLDGESVAVVNAMASRLGIRRVDWVVTDFHELIPQLLAGRFDVIAAGLFTTSERAQRVDFSQPTAYVGAGLLLRVDESRQYATLAEVAADTHFVLAVVRDAVEETRARMAGVPLERLLRVPDAASGFEAVRSGRADGLALSAPTLRAGVRAPGHDDLRVIMLSGEPMARRDRPALAFRKQDQRLRQICERALATYLGSDEHLVRVMPLGFTADELRPQAGER</sequence>
<organism evidence="4 5">
    <name type="scientific">Plasticicumulans acidivorans</name>
    <dbReference type="NCBI Taxonomy" id="886464"/>
    <lineage>
        <taxon>Bacteria</taxon>
        <taxon>Pseudomonadati</taxon>
        <taxon>Pseudomonadota</taxon>
        <taxon>Gammaproteobacteria</taxon>
        <taxon>Candidatus Competibacteraceae</taxon>
        <taxon>Plasticicumulans</taxon>
    </lineage>
</organism>
<proteinExistence type="inferred from homology"/>
<evidence type="ECO:0000313" key="5">
    <source>
        <dbReference type="Proteomes" id="UP000246569"/>
    </source>
</evidence>
<feature type="domain" description="Solute-binding protein family 3/N-terminal" evidence="3">
    <location>
        <begin position="40"/>
        <end position="262"/>
    </location>
</feature>
<name>A0A317MTW5_9GAMM</name>
<evidence type="ECO:0000313" key="4">
    <source>
        <dbReference type="EMBL" id="PWV60502.1"/>
    </source>
</evidence>
<dbReference type="OrthoDB" id="9768183at2"/>
<evidence type="ECO:0000256" key="2">
    <source>
        <dbReference type="ARBA" id="ARBA00022729"/>
    </source>
</evidence>
<gene>
    <name evidence="4" type="ORF">C7443_10776</name>
</gene>
<dbReference type="Gene3D" id="3.40.190.10">
    <property type="entry name" value="Periplasmic binding protein-like II"/>
    <property type="match status" value="2"/>
</dbReference>